<dbReference type="EC" id="2.4.1.-" evidence="12"/>
<comment type="pathway">
    <text evidence="2">Protein modification; protein glycosylation.</text>
</comment>
<evidence type="ECO:0000256" key="12">
    <source>
        <dbReference type="RuleBase" id="RU363063"/>
    </source>
</evidence>
<dbReference type="GO" id="GO:0006493">
    <property type="term" value="P:protein O-linked glycosylation"/>
    <property type="evidence" value="ECO:0007669"/>
    <property type="project" value="TreeGrafter"/>
</dbReference>
<dbReference type="OrthoDB" id="2139606at2759"/>
<evidence type="ECO:0000256" key="13">
    <source>
        <dbReference type="SAM" id="SignalP"/>
    </source>
</evidence>
<evidence type="ECO:0000256" key="7">
    <source>
        <dbReference type="ARBA" id="ARBA00022968"/>
    </source>
</evidence>
<dbReference type="AlphaFoldDB" id="A0A6P5ABY3"/>
<evidence type="ECO:0000256" key="8">
    <source>
        <dbReference type="ARBA" id="ARBA00022989"/>
    </source>
</evidence>
<keyword evidence="7" id="KW-0735">Signal-anchor</keyword>
<dbReference type="Pfam" id="PF01762">
    <property type="entry name" value="Galactosyl_T"/>
    <property type="match status" value="1"/>
</dbReference>
<evidence type="ECO:0000256" key="9">
    <source>
        <dbReference type="ARBA" id="ARBA00023034"/>
    </source>
</evidence>
<dbReference type="Gene3D" id="3.90.550.50">
    <property type="match status" value="1"/>
</dbReference>
<dbReference type="GO" id="GO:0000139">
    <property type="term" value="C:Golgi membrane"/>
    <property type="evidence" value="ECO:0007669"/>
    <property type="project" value="UniProtKB-SubCell"/>
</dbReference>
<comment type="subcellular location">
    <subcellularLocation>
        <location evidence="1 12">Golgi apparatus membrane</location>
        <topology evidence="1 12">Single-pass type II membrane protein</topology>
    </subcellularLocation>
</comment>
<keyword evidence="13" id="KW-0732">Signal</keyword>
<dbReference type="PANTHER" id="PTHR11214:SF283">
    <property type="entry name" value="N-ACETYLLACTOSAMINIDE BETA-1,3-N-ACETYLGLUCOSAMINYLTRANSFERASE 4-LIKE"/>
    <property type="match status" value="1"/>
</dbReference>
<dbReference type="KEGG" id="bbel:109484833"/>
<feature type="signal peptide" evidence="13">
    <location>
        <begin position="1"/>
        <end position="23"/>
    </location>
</feature>
<dbReference type="FunFam" id="3.90.550.50:FF:000001">
    <property type="entry name" value="Hexosyltransferase"/>
    <property type="match status" value="1"/>
</dbReference>
<dbReference type="InterPro" id="IPR002659">
    <property type="entry name" value="Glyco_trans_31"/>
</dbReference>
<evidence type="ECO:0000313" key="14">
    <source>
        <dbReference type="Proteomes" id="UP000515135"/>
    </source>
</evidence>
<dbReference type="GO" id="GO:0016758">
    <property type="term" value="F:hexosyltransferase activity"/>
    <property type="evidence" value="ECO:0007669"/>
    <property type="project" value="InterPro"/>
</dbReference>
<keyword evidence="11" id="KW-0325">Glycoprotein</keyword>
<reference evidence="15" key="1">
    <citation type="submission" date="2025-08" db="UniProtKB">
        <authorList>
            <consortium name="RefSeq"/>
        </authorList>
    </citation>
    <scope>IDENTIFICATION</scope>
    <source>
        <tissue evidence="15">Gonad</tissue>
    </source>
</reference>
<evidence type="ECO:0000256" key="4">
    <source>
        <dbReference type="ARBA" id="ARBA00022676"/>
    </source>
</evidence>
<evidence type="ECO:0000256" key="10">
    <source>
        <dbReference type="ARBA" id="ARBA00023136"/>
    </source>
</evidence>
<proteinExistence type="inferred from homology"/>
<keyword evidence="8" id="KW-1133">Transmembrane helix</keyword>
<evidence type="ECO:0000256" key="5">
    <source>
        <dbReference type="ARBA" id="ARBA00022679"/>
    </source>
</evidence>
<keyword evidence="9 12" id="KW-0333">Golgi apparatus</keyword>
<gene>
    <name evidence="15" type="primary">LOC109484833</name>
</gene>
<keyword evidence="4 12" id="KW-0328">Glycosyltransferase</keyword>
<dbReference type="GeneID" id="109484833"/>
<evidence type="ECO:0000256" key="3">
    <source>
        <dbReference type="ARBA" id="ARBA00008661"/>
    </source>
</evidence>
<name>A0A6P5ABY3_BRABE</name>
<keyword evidence="6" id="KW-0812">Transmembrane</keyword>
<keyword evidence="14" id="KW-1185">Reference proteome</keyword>
<keyword evidence="5" id="KW-0808">Transferase</keyword>
<evidence type="ECO:0000256" key="6">
    <source>
        <dbReference type="ARBA" id="ARBA00022692"/>
    </source>
</evidence>
<evidence type="ECO:0000313" key="15">
    <source>
        <dbReference type="RefSeq" id="XP_019643749.1"/>
    </source>
</evidence>
<dbReference type="RefSeq" id="XP_019643749.1">
    <property type="nucleotide sequence ID" value="XM_019788190.1"/>
</dbReference>
<feature type="chain" id="PRO_5027655696" description="Hexosyltransferase" evidence="13">
    <location>
        <begin position="24"/>
        <end position="340"/>
    </location>
</feature>
<organism evidence="14 15">
    <name type="scientific">Branchiostoma belcheri</name>
    <name type="common">Amphioxus</name>
    <dbReference type="NCBI Taxonomy" id="7741"/>
    <lineage>
        <taxon>Eukaryota</taxon>
        <taxon>Metazoa</taxon>
        <taxon>Chordata</taxon>
        <taxon>Cephalochordata</taxon>
        <taxon>Leptocardii</taxon>
        <taxon>Amphioxiformes</taxon>
        <taxon>Branchiostomatidae</taxon>
        <taxon>Branchiostoma</taxon>
    </lineage>
</organism>
<protein>
    <recommendedName>
        <fullName evidence="12">Hexosyltransferase</fullName>
        <ecNumber evidence="12">2.4.1.-</ecNumber>
    </recommendedName>
</protein>
<comment type="similarity">
    <text evidence="3 12">Belongs to the glycosyltransferase 31 family.</text>
</comment>
<keyword evidence="10" id="KW-0472">Membrane</keyword>
<evidence type="ECO:0000256" key="2">
    <source>
        <dbReference type="ARBA" id="ARBA00004922"/>
    </source>
</evidence>
<dbReference type="PANTHER" id="PTHR11214">
    <property type="entry name" value="BETA-1,3-N-ACETYLGLUCOSAMINYLTRANSFERASE"/>
    <property type="match status" value="1"/>
</dbReference>
<dbReference type="Proteomes" id="UP000515135">
    <property type="component" value="Unplaced"/>
</dbReference>
<evidence type="ECO:0000256" key="1">
    <source>
        <dbReference type="ARBA" id="ARBA00004323"/>
    </source>
</evidence>
<evidence type="ECO:0000256" key="11">
    <source>
        <dbReference type="ARBA" id="ARBA00023180"/>
    </source>
</evidence>
<accession>A0A6P5ABY3</accession>
<sequence length="340" mass="38557">MVLMGRQLMVMMLMVLMLMVTLSAVWWDFGSEKTAGEFRQTQLLTTGVKTDVINPHPYRFTTAGQDVCEHAGSDVFLVIIVHTAHAHVTHRQAIRATWGNDSNIPGLKIKTLFALGTTDDKTLQHAVERENTKHGDIIQENFHDSYKNLTLKTVMTLKSFLSFCPKAAFLMKTDDDTYVNVRNLVKTLRKLEGKPRLVTGFVIKGAEPRRDVNSKWYLSPRTYPKHTLPWYVAGGTGYVISSDLVPRLYETSLRTAAVPLEDVYIGMCLEKLGITPVQNKQFHCCDKLTYDPCVYKNLMTSHGITVDEMYTIWEGEQAVINNCGIYHGWIVPAINYLLYT</sequence>